<feature type="chain" id="PRO_5025629813" description="Pectate lyase" evidence="1">
    <location>
        <begin position="21"/>
        <end position="75"/>
    </location>
</feature>
<dbReference type="Proteomes" id="UP000441208">
    <property type="component" value="Unassembled WGS sequence"/>
</dbReference>
<comment type="caution">
    <text evidence="2">The sequence shown here is derived from an EMBL/GenBank/DDBJ whole genome shotgun (WGS) entry which is preliminary data.</text>
</comment>
<protein>
    <recommendedName>
        <fullName evidence="4">Pectate lyase</fullName>
    </recommendedName>
</protein>
<reference evidence="2 3" key="1">
    <citation type="submission" date="2018-08" db="EMBL/GenBank/DDBJ databases">
        <title>Genomic investigation of the strawberry pathogen Phytophthora fragariae indicates pathogenicity is determined by transcriptional variation in three key races.</title>
        <authorList>
            <person name="Adams T.M."/>
            <person name="Armitage A.D."/>
            <person name="Sobczyk M.K."/>
            <person name="Bates H.J."/>
            <person name="Dunwell J.M."/>
            <person name="Nellist C.F."/>
            <person name="Harrison R.J."/>
        </authorList>
    </citation>
    <scope>NUCLEOTIDE SEQUENCE [LARGE SCALE GENOMIC DNA]</scope>
    <source>
        <strain evidence="2 3">NOV-71</strain>
    </source>
</reference>
<proteinExistence type="predicted"/>
<sequence length="75" mass="7864">MRAQLTSVLYVCVLLADVHADSEWQPRCSVPSSEKVQAGAGGFGRRYDKGANPSVCSGSLFVSILRASAPALSGH</sequence>
<evidence type="ECO:0000313" key="3">
    <source>
        <dbReference type="Proteomes" id="UP000441208"/>
    </source>
</evidence>
<keyword evidence="1" id="KW-0732">Signal</keyword>
<dbReference type="AlphaFoldDB" id="A0A6A3QS97"/>
<feature type="signal peptide" evidence="1">
    <location>
        <begin position="1"/>
        <end position="20"/>
    </location>
</feature>
<dbReference type="EMBL" id="QXFZ01001969">
    <property type="protein sequence ID" value="KAE9082505.1"/>
    <property type="molecule type" value="Genomic_DNA"/>
</dbReference>
<name>A0A6A3QS97_9STRA</name>
<evidence type="ECO:0000313" key="2">
    <source>
        <dbReference type="EMBL" id="KAE9082505.1"/>
    </source>
</evidence>
<evidence type="ECO:0000256" key="1">
    <source>
        <dbReference type="SAM" id="SignalP"/>
    </source>
</evidence>
<evidence type="ECO:0008006" key="4">
    <source>
        <dbReference type="Google" id="ProtNLM"/>
    </source>
</evidence>
<organism evidence="2 3">
    <name type="scientific">Phytophthora fragariae</name>
    <dbReference type="NCBI Taxonomy" id="53985"/>
    <lineage>
        <taxon>Eukaryota</taxon>
        <taxon>Sar</taxon>
        <taxon>Stramenopiles</taxon>
        <taxon>Oomycota</taxon>
        <taxon>Peronosporomycetes</taxon>
        <taxon>Peronosporales</taxon>
        <taxon>Peronosporaceae</taxon>
        <taxon>Phytophthora</taxon>
    </lineage>
</organism>
<accession>A0A6A3QS97</accession>
<gene>
    <name evidence="2" type="ORF">PF007_g22274</name>
</gene>